<dbReference type="GO" id="GO:0005524">
    <property type="term" value="F:ATP binding"/>
    <property type="evidence" value="ECO:0007669"/>
    <property type="project" value="UniProtKB-KW"/>
</dbReference>
<name>A0A225NLD2_9RHOB</name>
<keyword evidence="3" id="KW-0547">Nucleotide-binding</keyword>
<dbReference type="PANTHER" id="PTHR43085:SF1">
    <property type="entry name" value="PSEUDOURIDINE KINASE-RELATED"/>
    <property type="match status" value="1"/>
</dbReference>
<evidence type="ECO:0000256" key="2">
    <source>
        <dbReference type="ARBA" id="ARBA00022679"/>
    </source>
</evidence>
<dbReference type="Proteomes" id="UP000215377">
    <property type="component" value="Unassembled WGS sequence"/>
</dbReference>
<evidence type="ECO:0000256" key="4">
    <source>
        <dbReference type="ARBA" id="ARBA00022777"/>
    </source>
</evidence>
<proteinExistence type="inferred from homology"/>
<dbReference type="Pfam" id="PF00294">
    <property type="entry name" value="PfkB"/>
    <property type="match status" value="1"/>
</dbReference>
<dbReference type="EMBL" id="AQQR01000005">
    <property type="protein sequence ID" value="OWU72871.1"/>
    <property type="molecule type" value="Genomic_DNA"/>
</dbReference>
<dbReference type="AlphaFoldDB" id="A0A225NLD2"/>
<dbReference type="InterPro" id="IPR011611">
    <property type="entry name" value="PfkB_dom"/>
</dbReference>
<feature type="region of interest" description="Disordered" evidence="6">
    <location>
        <begin position="294"/>
        <end position="315"/>
    </location>
</feature>
<evidence type="ECO:0000313" key="9">
    <source>
        <dbReference type="Proteomes" id="UP000215377"/>
    </source>
</evidence>
<dbReference type="Gene3D" id="3.40.1190.20">
    <property type="match status" value="1"/>
</dbReference>
<evidence type="ECO:0000259" key="7">
    <source>
        <dbReference type="Pfam" id="PF00294"/>
    </source>
</evidence>
<organism evidence="8 9">
    <name type="scientific">Marinibacterium profundimaris</name>
    <dbReference type="NCBI Taxonomy" id="1679460"/>
    <lineage>
        <taxon>Bacteria</taxon>
        <taxon>Pseudomonadati</taxon>
        <taxon>Pseudomonadota</taxon>
        <taxon>Alphaproteobacteria</taxon>
        <taxon>Rhodobacterales</taxon>
        <taxon>Paracoccaceae</taxon>
        <taxon>Marinibacterium</taxon>
    </lineage>
</organism>
<dbReference type="RefSeq" id="WP_088650562.1">
    <property type="nucleotide sequence ID" value="NZ_AQQR01000005.1"/>
</dbReference>
<evidence type="ECO:0000256" key="6">
    <source>
        <dbReference type="SAM" id="MobiDB-lite"/>
    </source>
</evidence>
<dbReference type="OrthoDB" id="9776822at2"/>
<feature type="domain" description="Carbohydrate kinase PfkB" evidence="7">
    <location>
        <begin position="1"/>
        <end position="297"/>
    </location>
</feature>
<evidence type="ECO:0000256" key="3">
    <source>
        <dbReference type="ARBA" id="ARBA00022741"/>
    </source>
</evidence>
<keyword evidence="4 8" id="KW-0418">Kinase</keyword>
<keyword evidence="2" id="KW-0808">Transferase</keyword>
<dbReference type="GO" id="GO:0016301">
    <property type="term" value="F:kinase activity"/>
    <property type="evidence" value="ECO:0007669"/>
    <property type="project" value="UniProtKB-KW"/>
</dbReference>
<sequence>MKKIVIIGEVLVEIMADTTGHGFTAPQPLTGPFPSGAPAIFAAQAACLGQPVGLISAVGDDDFGRVNTDRLAREGVDTSAIFTDPDRPTGSAFVRYRPDGARDFVFNIRHSACGTLHDTPQARALLDSADHLHVMGSSLSGPDFVALNLETARAIRARGGTVSFDPNLRKEILFAPGLAEAMAEMIALTDLFLPSGDELTLLTAASTETEAITELLDRGIRAIVHKNGAAGAAFHDARQSLSASAYPVDEIDPTGAGDCFGATFTTLWLRDTSPARALDLAMASGAIAVTRRGPMEGTSDLDSLDTFASSREPRS</sequence>
<evidence type="ECO:0000256" key="1">
    <source>
        <dbReference type="ARBA" id="ARBA00010688"/>
    </source>
</evidence>
<keyword evidence="9" id="KW-1185">Reference proteome</keyword>
<dbReference type="SUPFAM" id="SSF53613">
    <property type="entry name" value="Ribokinase-like"/>
    <property type="match status" value="1"/>
</dbReference>
<dbReference type="InterPro" id="IPR029056">
    <property type="entry name" value="Ribokinase-like"/>
</dbReference>
<comment type="similarity">
    <text evidence="1">Belongs to the carbohydrate kinase PfkB family.</text>
</comment>
<evidence type="ECO:0000256" key="5">
    <source>
        <dbReference type="ARBA" id="ARBA00022840"/>
    </source>
</evidence>
<keyword evidence="5" id="KW-0067">ATP-binding</keyword>
<comment type="caution">
    <text evidence="8">The sequence shown here is derived from an EMBL/GenBank/DDBJ whole genome shotgun (WGS) entry which is preliminary data.</text>
</comment>
<accession>A0A225NLD2</accession>
<dbReference type="CDD" id="cd01166">
    <property type="entry name" value="KdgK"/>
    <property type="match status" value="1"/>
</dbReference>
<dbReference type="InterPro" id="IPR050306">
    <property type="entry name" value="PfkB_Carbo_kinase"/>
</dbReference>
<reference evidence="8 9" key="1">
    <citation type="submission" date="2013-04" db="EMBL/GenBank/DDBJ databases">
        <title>Oceanicola sp. 22II1-22F33 Genome Sequencing.</title>
        <authorList>
            <person name="Lai Q."/>
            <person name="Li G."/>
            <person name="Shao Z."/>
        </authorList>
    </citation>
    <scope>NUCLEOTIDE SEQUENCE [LARGE SCALE GENOMIC DNA]</scope>
    <source>
        <strain evidence="8 9">22II1-22F33</strain>
    </source>
</reference>
<dbReference type="PANTHER" id="PTHR43085">
    <property type="entry name" value="HEXOKINASE FAMILY MEMBER"/>
    <property type="match status" value="1"/>
</dbReference>
<gene>
    <name evidence="8" type="ORF">ATO3_14335</name>
</gene>
<evidence type="ECO:0000313" key="8">
    <source>
        <dbReference type="EMBL" id="OWU72871.1"/>
    </source>
</evidence>
<protein>
    <submittedName>
        <fullName evidence="8">Sugar kinase</fullName>
    </submittedName>
</protein>